<evidence type="ECO:0000313" key="2">
    <source>
        <dbReference type="Proteomes" id="UP001066276"/>
    </source>
</evidence>
<dbReference type="Proteomes" id="UP001066276">
    <property type="component" value="Chromosome 6"/>
</dbReference>
<dbReference type="EMBL" id="JANPWB010000010">
    <property type="protein sequence ID" value="KAJ1134376.1"/>
    <property type="molecule type" value="Genomic_DNA"/>
</dbReference>
<name>A0AAV7Q1D6_PLEWA</name>
<dbReference type="AlphaFoldDB" id="A0AAV7Q1D6"/>
<feature type="non-terminal residue" evidence="1">
    <location>
        <position position="55"/>
    </location>
</feature>
<sequence length="55" mass="6165">FCRTAIAACVKRCKHPFTAIFHYTRPLIIHRYGRPSSPEGSVQSICVCGHTCTSR</sequence>
<gene>
    <name evidence="1" type="ORF">NDU88_000828</name>
</gene>
<comment type="caution">
    <text evidence="1">The sequence shown here is derived from an EMBL/GenBank/DDBJ whole genome shotgun (WGS) entry which is preliminary data.</text>
</comment>
<accession>A0AAV7Q1D6</accession>
<reference evidence="1" key="1">
    <citation type="journal article" date="2022" name="bioRxiv">
        <title>Sequencing and chromosome-scale assembly of the giantPleurodeles waltlgenome.</title>
        <authorList>
            <person name="Brown T."/>
            <person name="Elewa A."/>
            <person name="Iarovenko S."/>
            <person name="Subramanian E."/>
            <person name="Araus A.J."/>
            <person name="Petzold A."/>
            <person name="Susuki M."/>
            <person name="Suzuki K.-i.T."/>
            <person name="Hayashi T."/>
            <person name="Toyoda A."/>
            <person name="Oliveira C."/>
            <person name="Osipova E."/>
            <person name="Leigh N.D."/>
            <person name="Simon A."/>
            <person name="Yun M.H."/>
        </authorList>
    </citation>
    <scope>NUCLEOTIDE SEQUENCE</scope>
    <source>
        <strain evidence="1">20211129_DDA</strain>
        <tissue evidence="1">Liver</tissue>
    </source>
</reference>
<evidence type="ECO:0000313" key="1">
    <source>
        <dbReference type="EMBL" id="KAJ1134376.1"/>
    </source>
</evidence>
<organism evidence="1 2">
    <name type="scientific">Pleurodeles waltl</name>
    <name type="common">Iberian ribbed newt</name>
    <dbReference type="NCBI Taxonomy" id="8319"/>
    <lineage>
        <taxon>Eukaryota</taxon>
        <taxon>Metazoa</taxon>
        <taxon>Chordata</taxon>
        <taxon>Craniata</taxon>
        <taxon>Vertebrata</taxon>
        <taxon>Euteleostomi</taxon>
        <taxon>Amphibia</taxon>
        <taxon>Batrachia</taxon>
        <taxon>Caudata</taxon>
        <taxon>Salamandroidea</taxon>
        <taxon>Salamandridae</taxon>
        <taxon>Pleurodelinae</taxon>
        <taxon>Pleurodeles</taxon>
    </lineage>
</organism>
<keyword evidence="2" id="KW-1185">Reference proteome</keyword>
<feature type="non-terminal residue" evidence="1">
    <location>
        <position position="1"/>
    </location>
</feature>
<proteinExistence type="predicted"/>
<protein>
    <submittedName>
        <fullName evidence="1">Uncharacterized protein</fullName>
    </submittedName>
</protein>